<dbReference type="AlphaFoldDB" id="A0A7S9KQU7"/>
<comment type="subcellular location">
    <subcellularLocation>
        <location evidence="1">Cytoplasm</location>
    </subcellularLocation>
</comment>
<feature type="domain" description="Centrosomin N-terminal motif 1" evidence="5">
    <location>
        <begin position="159"/>
        <end position="225"/>
    </location>
</feature>
<organism evidence="6 7">
    <name type="scientific">Epichloe festucae (strain Fl1)</name>
    <dbReference type="NCBI Taxonomy" id="877507"/>
    <lineage>
        <taxon>Eukaryota</taxon>
        <taxon>Fungi</taxon>
        <taxon>Dikarya</taxon>
        <taxon>Ascomycota</taxon>
        <taxon>Pezizomycotina</taxon>
        <taxon>Sordariomycetes</taxon>
        <taxon>Hypocreomycetidae</taxon>
        <taxon>Hypocreales</taxon>
        <taxon>Clavicipitaceae</taxon>
        <taxon>Epichloe</taxon>
    </lineage>
</organism>
<dbReference type="Pfam" id="PF07989">
    <property type="entry name" value="Cnn_1N"/>
    <property type="match status" value="1"/>
</dbReference>
<evidence type="ECO:0000256" key="2">
    <source>
        <dbReference type="ARBA" id="ARBA00022490"/>
    </source>
</evidence>
<feature type="region of interest" description="Disordered" evidence="4">
    <location>
        <begin position="482"/>
        <end position="924"/>
    </location>
</feature>
<keyword evidence="3" id="KW-0175">Coiled coil</keyword>
<name>A0A7S9KQU7_EPIFF</name>
<feature type="compositionally biased region" description="Polar residues" evidence="4">
    <location>
        <begin position="132"/>
        <end position="148"/>
    </location>
</feature>
<protein>
    <recommendedName>
        <fullName evidence="5">Centrosomin N-terminal motif 1 domain-containing protein</fullName>
    </recommendedName>
</protein>
<feature type="compositionally biased region" description="Low complexity" evidence="4">
    <location>
        <begin position="879"/>
        <end position="891"/>
    </location>
</feature>
<feature type="coiled-coil region" evidence="3">
    <location>
        <begin position="187"/>
        <end position="242"/>
    </location>
</feature>
<feature type="region of interest" description="Disordered" evidence="4">
    <location>
        <begin position="376"/>
        <end position="453"/>
    </location>
</feature>
<gene>
    <name evidence="6" type="ORF">C2857_007594</name>
</gene>
<dbReference type="GO" id="GO:0005815">
    <property type="term" value="C:microtubule organizing center"/>
    <property type="evidence" value="ECO:0007669"/>
    <property type="project" value="InterPro"/>
</dbReference>
<keyword evidence="7" id="KW-1185">Reference proteome</keyword>
<feature type="compositionally biased region" description="Basic and acidic residues" evidence="4">
    <location>
        <begin position="861"/>
        <end position="872"/>
    </location>
</feature>
<reference evidence="6 7" key="1">
    <citation type="journal article" date="2018" name="PLoS Genet.">
        <title>Repeat elements organise 3D genome structure and mediate transcription in the filamentous fungus Epichloe festucae.</title>
        <authorList>
            <person name="Winter D.J."/>
            <person name="Ganley A.R.D."/>
            <person name="Young C.A."/>
            <person name="Liachko I."/>
            <person name="Schardl C.L."/>
            <person name="Dupont P.Y."/>
            <person name="Berry D."/>
            <person name="Ram A."/>
            <person name="Scott B."/>
            <person name="Cox M.P."/>
        </authorList>
    </citation>
    <scope>NUCLEOTIDE SEQUENCE [LARGE SCALE GENOMIC DNA]</scope>
    <source>
        <strain evidence="6 7">Fl1</strain>
    </source>
</reference>
<accession>A0A7S9KQU7</accession>
<evidence type="ECO:0000313" key="6">
    <source>
        <dbReference type="EMBL" id="QPG98423.1"/>
    </source>
</evidence>
<feature type="compositionally biased region" description="Low complexity" evidence="4">
    <location>
        <begin position="393"/>
        <end position="407"/>
    </location>
</feature>
<dbReference type="EMBL" id="CP031386">
    <property type="protein sequence ID" value="QPG98423.1"/>
    <property type="molecule type" value="Genomic_DNA"/>
</dbReference>
<evidence type="ECO:0000259" key="5">
    <source>
        <dbReference type="Pfam" id="PF07989"/>
    </source>
</evidence>
<evidence type="ECO:0000256" key="4">
    <source>
        <dbReference type="SAM" id="MobiDB-lite"/>
    </source>
</evidence>
<keyword evidence="2" id="KW-0963">Cytoplasm</keyword>
<dbReference type="Proteomes" id="UP000594364">
    <property type="component" value="Chromosome 2"/>
</dbReference>
<feature type="compositionally biased region" description="Low complexity" evidence="4">
    <location>
        <begin position="10"/>
        <end position="40"/>
    </location>
</feature>
<feature type="compositionally biased region" description="Polar residues" evidence="4">
    <location>
        <begin position="105"/>
        <end position="119"/>
    </location>
</feature>
<evidence type="ECO:0000256" key="1">
    <source>
        <dbReference type="ARBA" id="ARBA00004496"/>
    </source>
</evidence>
<proteinExistence type="predicted"/>
<feature type="region of interest" description="Disordered" evidence="4">
    <location>
        <begin position="1"/>
        <end position="159"/>
    </location>
</feature>
<feature type="compositionally biased region" description="Polar residues" evidence="4">
    <location>
        <begin position="498"/>
        <end position="519"/>
    </location>
</feature>
<sequence>MDGPRPRQYPRPQSRSSTHTSASRMTSVSANSSSSQIAASPQLFQSHSTHRYHHNQCSTSSPRPTSGPTPPLSRQESTESARQPTVSSFLLEKLQRERRAEIEKSNQSQSSLPRSNPDMNGSAELGRAPSSPMKTSASEANRPSSSAGHENGKKKGHGVKEMEQVISTLHKQNFDLKLELYHRRERQSTLEERLDALESDRVRMEEVNDKLLIELEKRDKAVEEAVAMIINLETKVDQLFRERTMVQQIENEPFFCPRDYDVGYKTPVPQGPRLDVGKMDDAKVVNRMPSFLSDNSEITKNLRNVYLDSKASVLSLPRVAGSSPEADNVQALGSPTLSVLSESSFVSVYGRKEKGADMDQNDTDVDETLVLDGTESSFTKSLAENPAPRGKARSMSSSRTTGSRTSSAGQYQSITDVIEGSPLQRLERLDMSYTSRRDPRQRGQSQGRDFTKVQFVSHDRPAAQGPMRQDERDTLRKVLTDGPGGVRLHDHGLPPTPDTISSSTLRRLQGSSDTLSQQPDVHEEGSNGVSLNPASHGGKLQNSMTVALPQGGGQTGVVSWASPSRSTIDSLFEHGDPLISRPRSADESTISYGRGQGWDSDDDDDDDTHSLQSSLDIWMREGAPSRNKVQGSPDLFSFPSGGGHNGSWNPGAMYGQGSVSADSTQPPPGFDYMRDLFSLRQGLFANTAPPPPNRRSSLHARTGSSETTSQATGHQDSEKGPTSAKRRSYHSRQNSVDLGRGDALRTPVQRDQFAPPPQPSSDHKQRNYPPISGHQHGARAGLNRLFRRSTSGAPAVPASSNNNNQTEAASPETAKNHDAMGLPSWASRSSAVEDDRTSATPPPITFNSRQTRRNTMGAEGESERPSTQDLHRSKTPGPATAAAVAAAAEAAGTDEGPVAPSGTGTRRKWLPGFSRTSNSKNKTG</sequence>
<dbReference type="GO" id="GO:0005737">
    <property type="term" value="C:cytoplasm"/>
    <property type="evidence" value="ECO:0007669"/>
    <property type="project" value="UniProtKB-SubCell"/>
</dbReference>
<dbReference type="InterPro" id="IPR012943">
    <property type="entry name" value="Cnn_1N"/>
</dbReference>
<feature type="compositionally biased region" description="Polar residues" evidence="4">
    <location>
        <begin position="914"/>
        <end position="924"/>
    </location>
</feature>
<feature type="compositionally biased region" description="Polar residues" evidence="4">
    <location>
        <begin position="74"/>
        <end position="88"/>
    </location>
</feature>
<dbReference type="OrthoDB" id="10251744at2759"/>
<evidence type="ECO:0000313" key="7">
    <source>
        <dbReference type="Proteomes" id="UP000594364"/>
    </source>
</evidence>
<evidence type="ECO:0000256" key="3">
    <source>
        <dbReference type="SAM" id="Coils"/>
    </source>
</evidence>
<feature type="compositionally biased region" description="Basic and acidic residues" evidence="4">
    <location>
        <begin position="93"/>
        <end position="104"/>
    </location>
</feature>
<feature type="compositionally biased region" description="Polar residues" evidence="4">
    <location>
        <begin position="702"/>
        <end position="714"/>
    </location>
</feature>
<feature type="compositionally biased region" description="Basic and acidic residues" evidence="4">
    <location>
        <begin position="150"/>
        <end position="159"/>
    </location>
</feature>
<feature type="compositionally biased region" description="Basic and acidic residues" evidence="4">
    <location>
        <begin position="425"/>
        <end position="441"/>
    </location>
</feature>